<evidence type="ECO:0008006" key="5">
    <source>
        <dbReference type="Google" id="ProtNLM"/>
    </source>
</evidence>
<evidence type="ECO:0000256" key="2">
    <source>
        <dbReference type="SAM" id="SignalP"/>
    </source>
</evidence>
<gene>
    <name evidence="3" type="ORF">PMAYCL1PPCAC_22656</name>
</gene>
<feature type="region of interest" description="Disordered" evidence="1">
    <location>
        <begin position="146"/>
        <end position="203"/>
    </location>
</feature>
<comment type="caution">
    <text evidence="3">The sequence shown here is derived from an EMBL/GenBank/DDBJ whole genome shotgun (WGS) entry which is preliminary data.</text>
</comment>
<dbReference type="AlphaFoldDB" id="A0AAN5CWR6"/>
<accession>A0AAN5CWR6</accession>
<keyword evidence="4" id="KW-1185">Reference proteome</keyword>
<dbReference type="Proteomes" id="UP001328107">
    <property type="component" value="Unassembled WGS sequence"/>
</dbReference>
<name>A0AAN5CWR6_9BILA</name>
<evidence type="ECO:0000256" key="1">
    <source>
        <dbReference type="SAM" id="MobiDB-lite"/>
    </source>
</evidence>
<feature type="signal peptide" evidence="2">
    <location>
        <begin position="1"/>
        <end position="18"/>
    </location>
</feature>
<protein>
    <recommendedName>
        <fullName evidence="5">Apple domain-containing protein</fullName>
    </recommendedName>
</protein>
<evidence type="ECO:0000313" key="4">
    <source>
        <dbReference type="Proteomes" id="UP001328107"/>
    </source>
</evidence>
<evidence type="ECO:0000313" key="3">
    <source>
        <dbReference type="EMBL" id="GMR52461.1"/>
    </source>
</evidence>
<proteinExistence type="predicted"/>
<dbReference type="EMBL" id="BTRK01000005">
    <property type="protein sequence ID" value="GMR52461.1"/>
    <property type="molecule type" value="Genomic_DNA"/>
</dbReference>
<feature type="chain" id="PRO_5042827787" description="Apple domain-containing protein" evidence="2">
    <location>
        <begin position="19"/>
        <end position="348"/>
    </location>
</feature>
<feature type="compositionally biased region" description="Polar residues" evidence="1">
    <location>
        <begin position="215"/>
        <end position="241"/>
    </location>
</feature>
<feature type="compositionally biased region" description="Polar residues" evidence="1">
    <location>
        <begin position="155"/>
        <end position="179"/>
    </location>
</feature>
<feature type="compositionally biased region" description="Low complexity" evidence="1">
    <location>
        <begin position="182"/>
        <end position="193"/>
    </location>
</feature>
<reference evidence="4" key="1">
    <citation type="submission" date="2022-10" db="EMBL/GenBank/DDBJ databases">
        <title>Genome assembly of Pristionchus species.</title>
        <authorList>
            <person name="Yoshida K."/>
            <person name="Sommer R.J."/>
        </authorList>
    </citation>
    <scope>NUCLEOTIDE SEQUENCE [LARGE SCALE GENOMIC DNA]</scope>
    <source>
        <strain evidence="4">RS5460</strain>
    </source>
</reference>
<organism evidence="3 4">
    <name type="scientific">Pristionchus mayeri</name>
    <dbReference type="NCBI Taxonomy" id="1317129"/>
    <lineage>
        <taxon>Eukaryota</taxon>
        <taxon>Metazoa</taxon>
        <taxon>Ecdysozoa</taxon>
        <taxon>Nematoda</taxon>
        <taxon>Chromadorea</taxon>
        <taxon>Rhabditida</taxon>
        <taxon>Rhabditina</taxon>
        <taxon>Diplogasteromorpha</taxon>
        <taxon>Diplogasteroidea</taxon>
        <taxon>Neodiplogasteridae</taxon>
        <taxon>Pristionchus</taxon>
    </lineage>
</organism>
<feature type="region of interest" description="Disordered" evidence="1">
    <location>
        <begin position="215"/>
        <end position="263"/>
    </location>
</feature>
<sequence>MFLLKFAVFHSIISSAINDLCRDGKECSVVRYDYINKSTFLKSYGELSDEEPDVRYNVQDALTCSILCDEDLECHAFQYLEIPRECHLGTGYEEAFSEHSESSDVRVLYIKSRAPDSDTVPKGEEDEAPACQEDLDKALEEHRRLEREAREAAATTGSSDAPSSSLADTQTESSTMNDKQVTDTSTDHQSSTSNEDVAGTEEQNNCMVLESATDEMTTNVDSPTSSPTEQSTGGRTTSEPDATSADEMEIDTSAGPSVTTTLSVPTTPQTYDFHGAKRTKEVVCNTLDICTCPRGKLRIVTTLTNPIIYPAESVRFDSRTGKWFVVSAAIKGFLDPPNKVVTMECIDN</sequence>
<keyword evidence="2" id="KW-0732">Signal</keyword>